<dbReference type="SMART" id="SM00382">
    <property type="entry name" value="AAA"/>
    <property type="match status" value="1"/>
</dbReference>
<keyword evidence="2" id="KW-0547">Nucleotide-binding</keyword>
<sequence>MLTFDHVSFQYETDREAMFRDLSFRVEEGEFVSIIGASGSGKTTIFRLINHFLIPDGGRILVRDRDVAEGAVSVGYMPQQDMLFPWRTAARNVMLPMQVHGVPKDRQKKEASALLERVGLGGMDDRKPAELSGGMRQRVAFARTLATGSDLLLLDEPFSALDSITRISMQEWLREQWRTLGKTIVFITHDVEEALFLSGRILVLRGRPATHMDSVTVPAGPDRTREMLLTPEVTDLKNRLIRELREEAGR</sequence>
<dbReference type="EMBL" id="FPBT01000004">
    <property type="protein sequence ID" value="SFU42833.1"/>
    <property type="molecule type" value="Genomic_DNA"/>
</dbReference>
<dbReference type="STRING" id="155865.SAMN05216515_1045"/>
<dbReference type="RefSeq" id="WP_090470419.1">
    <property type="nucleotide sequence ID" value="NZ_FOWF01000004.1"/>
</dbReference>
<dbReference type="PANTHER" id="PTHR42788">
    <property type="entry name" value="TAURINE IMPORT ATP-BINDING PROTEIN-RELATED"/>
    <property type="match status" value="1"/>
</dbReference>
<dbReference type="GO" id="GO:0016887">
    <property type="term" value="F:ATP hydrolysis activity"/>
    <property type="evidence" value="ECO:0007669"/>
    <property type="project" value="InterPro"/>
</dbReference>
<dbReference type="GO" id="GO:0005524">
    <property type="term" value="F:ATP binding"/>
    <property type="evidence" value="ECO:0007669"/>
    <property type="project" value="UniProtKB-KW"/>
</dbReference>
<keyword evidence="3 5" id="KW-0067">ATP-binding</keyword>
<proteinExistence type="predicted"/>
<dbReference type="AlphaFoldDB" id="A0A1I7G341"/>
<evidence type="ECO:0000256" key="1">
    <source>
        <dbReference type="ARBA" id="ARBA00022448"/>
    </source>
</evidence>
<organism evidence="5 6">
    <name type="scientific">Eubacterium pyruvativorans</name>
    <dbReference type="NCBI Taxonomy" id="155865"/>
    <lineage>
        <taxon>Bacteria</taxon>
        <taxon>Bacillati</taxon>
        <taxon>Bacillota</taxon>
        <taxon>Clostridia</taxon>
        <taxon>Eubacteriales</taxon>
        <taxon>Eubacteriaceae</taxon>
        <taxon>Eubacterium</taxon>
    </lineage>
</organism>
<keyword evidence="6" id="KW-1185">Reference proteome</keyword>
<name>A0A1I7G341_9FIRM</name>
<reference evidence="5 6" key="1">
    <citation type="submission" date="2016-10" db="EMBL/GenBank/DDBJ databases">
        <authorList>
            <person name="de Groot N.N."/>
        </authorList>
    </citation>
    <scope>NUCLEOTIDE SEQUENCE [LARGE SCALE GENOMIC DNA]</scope>
    <source>
        <strain evidence="5 6">KHGC13</strain>
    </source>
</reference>
<evidence type="ECO:0000313" key="6">
    <source>
        <dbReference type="Proteomes" id="UP000198817"/>
    </source>
</evidence>
<dbReference type="PANTHER" id="PTHR42788:SF2">
    <property type="entry name" value="ABC TRANSPORTER ATP-BINDING PROTEIN"/>
    <property type="match status" value="1"/>
</dbReference>
<accession>A0A1I7G341</accession>
<feature type="domain" description="ABC transporter" evidence="4">
    <location>
        <begin position="2"/>
        <end position="231"/>
    </location>
</feature>
<evidence type="ECO:0000259" key="4">
    <source>
        <dbReference type="PROSITE" id="PS50893"/>
    </source>
</evidence>
<keyword evidence="1" id="KW-0813">Transport</keyword>
<dbReference type="SUPFAM" id="SSF52540">
    <property type="entry name" value="P-loop containing nucleoside triphosphate hydrolases"/>
    <property type="match status" value="1"/>
</dbReference>
<evidence type="ECO:0000256" key="2">
    <source>
        <dbReference type="ARBA" id="ARBA00022741"/>
    </source>
</evidence>
<dbReference type="Gene3D" id="3.40.50.300">
    <property type="entry name" value="P-loop containing nucleotide triphosphate hydrolases"/>
    <property type="match status" value="1"/>
</dbReference>
<dbReference type="PROSITE" id="PS00211">
    <property type="entry name" value="ABC_TRANSPORTER_1"/>
    <property type="match status" value="1"/>
</dbReference>
<evidence type="ECO:0000256" key="3">
    <source>
        <dbReference type="ARBA" id="ARBA00022840"/>
    </source>
</evidence>
<dbReference type="InterPro" id="IPR003593">
    <property type="entry name" value="AAA+_ATPase"/>
</dbReference>
<dbReference type="InterPro" id="IPR017871">
    <property type="entry name" value="ABC_transporter-like_CS"/>
</dbReference>
<protein>
    <submittedName>
        <fullName evidence="5">Putative hydroxymethylpyrimidine transport system ATP-binding protein</fullName>
    </submittedName>
</protein>
<dbReference type="Proteomes" id="UP000198817">
    <property type="component" value="Unassembled WGS sequence"/>
</dbReference>
<dbReference type="Pfam" id="PF00005">
    <property type="entry name" value="ABC_tran"/>
    <property type="match status" value="1"/>
</dbReference>
<gene>
    <name evidence="5" type="ORF">SAMN05216508_104126</name>
</gene>
<evidence type="ECO:0000313" key="5">
    <source>
        <dbReference type="EMBL" id="SFU42833.1"/>
    </source>
</evidence>
<dbReference type="PROSITE" id="PS50893">
    <property type="entry name" value="ABC_TRANSPORTER_2"/>
    <property type="match status" value="1"/>
</dbReference>
<dbReference type="InterPro" id="IPR003439">
    <property type="entry name" value="ABC_transporter-like_ATP-bd"/>
</dbReference>
<dbReference type="CDD" id="cd03293">
    <property type="entry name" value="ABC_NrtD_SsuB_transporters"/>
    <property type="match status" value="1"/>
</dbReference>
<dbReference type="InterPro" id="IPR050166">
    <property type="entry name" value="ABC_transporter_ATP-bind"/>
</dbReference>
<dbReference type="OrthoDB" id="9802264at2"/>
<dbReference type="InterPro" id="IPR027417">
    <property type="entry name" value="P-loop_NTPase"/>
</dbReference>